<dbReference type="Proteomes" id="UP000236753">
    <property type="component" value="Unassembled WGS sequence"/>
</dbReference>
<organism evidence="2 3">
    <name type="scientific">Nitrosomonas ureae</name>
    <dbReference type="NCBI Taxonomy" id="44577"/>
    <lineage>
        <taxon>Bacteria</taxon>
        <taxon>Pseudomonadati</taxon>
        <taxon>Pseudomonadota</taxon>
        <taxon>Betaproteobacteria</taxon>
        <taxon>Nitrosomonadales</taxon>
        <taxon>Nitrosomonadaceae</taxon>
        <taxon>Nitrosomonas</taxon>
    </lineage>
</organism>
<dbReference type="AlphaFoldDB" id="A0A1H5X6J0"/>
<protein>
    <submittedName>
        <fullName evidence="2">Conjugal transfer protein TrbH</fullName>
    </submittedName>
</protein>
<keyword evidence="1" id="KW-0732">Signal</keyword>
<proteinExistence type="predicted"/>
<name>A0A1H5X6J0_9PROT</name>
<feature type="signal peptide" evidence="1">
    <location>
        <begin position="1"/>
        <end position="19"/>
    </location>
</feature>
<dbReference type="PROSITE" id="PS51257">
    <property type="entry name" value="PROKAR_LIPOPROTEIN"/>
    <property type="match status" value="1"/>
</dbReference>
<dbReference type="OrthoDB" id="8481350at2"/>
<dbReference type="EMBL" id="FNUX01000024">
    <property type="protein sequence ID" value="SEG06896.1"/>
    <property type="molecule type" value="Genomic_DNA"/>
</dbReference>
<dbReference type="InterPro" id="IPR010837">
    <property type="entry name" value="Conjugal_tfr_TrbH"/>
</dbReference>
<reference evidence="2 3" key="1">
    <citation type="submission" date="2016-10" db="EMBL/GenBank/DDBJ databases">
        <authorList>
            <person name="de Groot N.N."/>
        </authorList>
    </citation>
    <scope>NUCLEOTIDE SEQUENCE [LARGE SCALE GENOMIC DNA]</scope>
    <source>
        <strain evidence="2 3">Nm13</strain>
    </source>
</reference>
<sequence length="145" mass="15996">MLRLSMPILLFMLAGCATTPYGNFVAANDDTHNKSIAHDVTQQLIALYPPASTQFNLQHPTTDSFGDALVESLRTGGYAIIEHQKPSHNTSTDTSSSGGMTLGYIFDRMDGLYRLTVLVDQHVLTRAYISSENTINPAGYWVRKE</sequence>
<evidence type="ECO:0000256" key="1">
    <source>
        <dbReference type="SAM" id="SignalP"/>
    </source>
</evidence>
<accession>A0A1H5X6J0</accession>
<gene>
    <name evidence="2" type="ORF">SAMN05216334_12419</name>
</gene>
<evidence type="ECO:0000313" key="3">
    <source>
        <dbReference type="Proteomes" id="UP000236753"/>
    </source>
</evidence>
<evidence type="ECO:0000313" key="2">
    <source>
        <dbReference type="EMBL" id="SEG06896.1"/>
    </source>
</evidence>
<feature type="chain" id="PRO_5009289125" evidence="1">
    <location>
        <begin position="20"/>
        <end position="145"/>
    </location>
</feature>
<dbReference type="Pfam" id="PF07283">
    <property type="entry name" value="TrbH"/>
    <property type="match status" value="1"/>
</dbReference>
<dbReference type="RefSeq" id="WP_103967206.1">
    <property type="nucleotide sequence ID" value="NZ_FNUX01000024.1"/>
</dbReference>